<evidence type="ECO:0000313" key="2">
    <source>
        <dbReference type="Proteomes" id="UP000315677"/>
    </source>
</evidence>
<proteinExistence type="predicted"/>
<dbReference type="GO" id="GO:0006635">
    <property type="term" value="P:fatty acid beta-oxidation"/>
    <property type="evidence" value="ECO:0007669"/>
    <property type="project" value="TreeGrafter"/>
</dbReference>
<dbReference type="InterPro" id="IPR001753">
    <property type="entry name" value="Enoyl-CoA_hydra/iso"/>
</dbReference>
<sequence>MTMLNVEVRGQVAVLEMNRPPANFFDHDILHAITTAISELAADGCRAVVLAAAGKHFCAGANFGEGAMGDERVASSSRLYRQAVRLFRAEIPVVAAVQGRAVGGGLGLACAADFRVASPGSRFLANFAALGFHQGFGLSVSLPQIVGHQRAAELLYTARRVTGAEAHAIGLVDRLAEDGDIRAAALAFAEEIAAQAPLAVASIRETLRGPLAEQVESVRERELAEQARLWRTGDSAEGIAASLERRAPVFRGR</sequence>
<organism evidence="1 2">
    <name type="scientific">Pseudonocardia kunmingensis</name>
    <dbReference type="NCBI Taxonomy" id="630975"/>
    <lineage>
        <taxon>Bacteria</taxon>
        <taxon>Bacillati</taxon>
        <taxon>Actinomycetota</taxon>
        <taxon>Actinomycetes</taxon>
        <taxon>Pseudonocardiales</taxon>
        <taxon>Pseudonocardiaceae</taxon>
        <taxon>Pseudonocardia</taxon>
    </lineage>
</organism>
<evidence type="ECO:0000313" key="1">
    <source>
        <dbReference type="EMBL" id="TQM02816.1"/>
    </source>
</evidence>
<dbReference type="AlphaFoldDB" id="A0A543D0E8"/>
<dbReference type="SUPFAM" id="SSF52096">
    <property type="entry name" value="ClpP/crotonase"/>
    <property type="match status" value="1"/>
</dbReference>
<accession>A0A543D0E8</accession>
<dbReference type="InterPro" id="IPR029045">
    <property type="entry name" value="ClpP/crotonase-like_dom_sf"/>
</dbReference>
<name>A0A543D0E8_9PSEU</name>
<dbReference type="Proteomes" id="UP000315677">
    <property type="component" value="Unassembled WGS sequence"/>
</dbReference>
<gene>
    <name evidence="1" type="ORF">FB558_7458</name>
</gene>
<protein>
    <submittedName>
        <fullName evidence="1">Enoyl-CoA hydratase/carnithine racemase</fullName>
    </submittedName>
</protein>
<dbReference type="PANTHER" id="PTHR11941:SF54">
    <property type="entry name" value="ENOYL-COA HYDRATASE, MITOCHONDRIAL"/>
    <property type="match status" value="1"/>
</dbReference>
<dbReference type="Gene3D" id="3.90.226.10">
    <property type="entry name" value="2-enoyl-CoA Hydratase, Chain A, domain 1"/>
    <property type="match status" value="1"/>
</dbReference>
<dbReference type="GO" id="GO:0003824">
    <property type="term" value="F:catalytic activity"/>
    <property type="evidence" value="ECO:0007669"/>
    <property type="project" value="UniProtKB-ARBA"/>
</dbReference>
<reference evidence="1 2" key="1">
    <citation type="submission" date="2019-06" db="EMBL/GenBank/DDBJ databases">
        <title>Sequencing the genomes of 1000 actinobacteria strains.</title>
        <authorList>
            <person name="Klenk H.-P."/>
        </authorList>
    </citation>
    <scope>NUCLEOTIDE SEQUENCE [LARGE SCALE GENOMIC DNA]</scope>
    <source>
        <strain evidence="1 2">DSM 45301</strain>
    </source>
</reference>
<comment type="caution">
    <text evidence="1">The sequence shown here is derived from an EMBL/GenBank/DDBJ whole genome shotgun (WGS) entry which is preliminary data.</text>
</comment>
<keyword evidence="2" id="KW-1185">Reference proteome</keyword>
<dbReference type="Pfam" id="PF00378">
    <property type="entry name" value="ECH_1"/>
    <property type="match status" value="1"/>
</dbReference>
<dbReference type="PANTHER" id="PTHR11941">
    <property type="entry name" value="ENOYL-COA HYDRATASE-RELATED"/>
    <property type="match status" value="1"/>
</dbReference>
<dbReference type="EMBL" id="VFPA01000006">
    <property type="protein sequence ID" value="TQM02816.1"/>
    <property type="molecule type" value="Genomic_DNA"/>
</dbReference>
<dbReference type="CDD" id="cd06558">
    <property type="entry name" value="crotonase-like"/>
    <property type="match status" value="1"/>
</dbReference>